<dbReference type="InterPro" id="IPR050798">
    <property type="entry name" value="YhaM_exoribonuc/phosphodiest"/>
</dbReference>
<accession>A0A9D1LMS0</accession>
<dbReference type="EMBL" id="DVMV01000004">
    <property type="protein sequence ID" value="HIU44713.1"/>
    <property type="molecule type" value="Genomic_DNA"/>
</dbReference>
<comment type="caution">
    <text evidence="4">The sequence shown here is derived from an EMBL/GenBank/DDBJ whole genome shotgun (WGS) entry which is preliminary data.</text>
</comment>
<dbReference type="AlphaFoldDB" id="A0A9D1LMS0"/>
<dbReference type="SUPFAM" id="SSF50249">
    <property type="entry name" value="Nucleic acid-binding proteins"/>
    <property type="match status" value="1"/>
</dbReference>
<proteinExistence type="predicted"/>
<dbReference type="NCBIfam" id="TIGR00277">
    <property type="entry name" value="HDIG"/>
    <property type="match status" value="1"/>
</dbReference>
<dbReference type="InterPro" id="IPR006675">
    <property type="entry name" value="HDIG_dom"/>
</dbReference>
<dbReference type="Pfam" id="PF01966">
    <property type="entry name" value="HD"/>
    <property type="match status" value="1"/>
</dbReference>
<dbReference type="GO" id="GO:0031125">
    <property type="term" value="P:rRNA 3'-end processing"/>
    <property type="evidence" value="ECO:0007669"/>
    <property type="project" value="TreeGrafter"/>
</dbReference>
<dbReference type="PANTHER" id="PTHR37294:SF1">
    <property type="entry name" value="3'-5' EXORIBONUCLEASE YHAM"/>
    <property type="match status" value="1"/>
</dbReference>
<dbReference type="GO" id="GO:0003676">
    <property type="term" value="F:nucleic acid binding"/>
    <property type="evidence" value="ECO:0007669"/>
    <property type="project" value="InterPro"/>
</dbReference>
<evidence type="ECO:0000256" key="1">
    <source>
        <dbReference type="ARBA" id="ARBA00022801"/>
    </source>
</evidence>
<dbReference type="CDD" id="cd00077">
    <property type="entry name" value="HDc"/>
    <property type="match status" value="1"/>
</dbReference>
<dbReference type="Pfam" id="PF01336">
    <property type="entry name" value="tRNA_anti-codon"/>
    <property type="match status" value="1"/>
</dbReference>
<sequence>MSIKDLRDGDHCFGQFLVADSRKCVSGKGKNYLSITLQDSTGTIDAKKWDVFPEDEETIVRGSIVEVQGEVLLYQKSLQMKVLSCAKVAADNIDWSRFLLSSPVSEKELEAKLNAYIDSIGNKKLRELVKKVISNSEGKYLSWPGAVRNHHDFVSGLLYHSITMTDVAAKVCSVYKSLNRDVVIAGTLIHDIGKTVELSSPQACQFTLEGKLLGHVSIGFALVYDAAHEVGMHDFDNLPEKEKTPDSPLYKDKELALIMEHIMLSHHGKAEFGSPVLPVTRESLIVSMIDDMDAKMMILDKAYSTIANGETTARLFNMDDRYFYKPTYASDSHAPSGTSLEEEKEDLAK</sequence>
<evidence type="ECO:0000259" key="3">
    <source>
        <dbReference type="SMART" id="SM00471"/>
    </source>
</evidence>
<reference evidence="4" key="2">
    <citation type="journal article" date="2021" name="PeerJ">
        <title>Extensive microbial diversity within the chicken gut microbiome revealed by metagenomics and culture.</title>
        <authorList>
            <person name="Gilroy R."/>
            <person name="Ravi A."/>
            <person name="Getino M."/>
            <person name="Pursley I."/>
            <person name="Horton D.L."/>
            <person name="Alikhan N.F."/>
            <person name="Baker D."/>
            <person name="Gharbi K."/>
            <person name="Hall N."/>
            <person name="Watson M."/>
            <person name="Adriaenssens E.M."/>
            <person name="Foster-Nyarko E."/>
            <person name="Jarju S."/>
            <person name="Secka A."/>
            <person name="Antonio M."/>
            <person name="Oren A."/>
            <person name="Chaudhuri R.R."/>
            <person name="La Ragione R."/>
            <person name="Hildebrand F."/>
            <person name="Pallen M.J."/>
        </authorList>
    </citation>
    <scope>NUCLEOTIDE SEQUENCE</scope>
    <source>
        <strain evidence="4">ChiGjej1B1-22543</strain>
    </source>
</reference>
<evidence type="ECO:0000256" key="2">
    <source>
        <dbReference type="SAM" id="MobiDB-lite"/>
    </source>
</evidence>
<evidence type="ECO:0000313" key="5">
    <source>
        <dbReference type="Proteomes" id="UP000824070"/>
    </source>
</evidence>
<feature type="domain" description="HD/PDEase" evidence="3">
    <location>
        <begin position="153"/>
        <end position="304"/>
    </location>
</feature>
<name>A0A9D1LMS0_9FIRM</name>
<dbReference type="PANTHER" id="PTHR37294">
    <property type="entry name" value="3'-5' EXORIBONUCLEASE YHAM"/>
    <property type="match status" value="1"/>
</dbReference>
<feature type="region of interest" description="Disordered" evidence="2">
    <location>
        <begin position="329"/>
        <end position="349"/>
    </location>
</feature>
<gene>
    <name evidence="4" type="ORF">IAC52_00220</name>
</gene>
<dbReference type="Gene3D" id="2.40.50.140">
    <property type="entry name" value="Nucleic acid-binding proteins"/>
    <property type="match status" value="1"/>
</dbReference>
<protein>
    <submittedName>
        <fullName evidence="4">HDIG domain-containing protein</fullName>
    </submittedName>
</protein>
<evidence type="ECO:0000313" key="4">
    <source>
        <dbReference type="EMBL" id="HIU44713.1"/>
    </source>
</evidence>
<dbReference type="Proteomes" id="UP000824070">
    <property type="component" value="Unassembled WGS sequence"/>
</dbReference>
<dbReference type="InterPro" id="IPR004365">
    <property type="entry name" value="NA-bd_OB_tRNA"/>
</dbReference>
<feature type="compositionally biased region" description="Polar residues" evidence="2">
    <location>
        <begin position="329"/>
        <end position="339"/>
    </location>
</feature>
<dbReference type="SUPFAM" id="SSF109604">
    <property type="entry name" value="HD-domain/PDEase-like"/>
    <property type="match status" value="1"/>
</dbReference>
<dbReference type="GO" id="GO:0016787">
    <property type="term" value="F:hydrolase activity"/>
    <property type="evidence" value="ECO:0007669"/>
    <property type="project" value="UniProtKB-KW"/>
</dbReference>
<dbReference type="Gene3D" id="1.10.3210.10">
    <property type="entry name" value="Hypothetical protein af1432"/>
    <property type="match status" value="1"/>
</dbReference>
<keyword evidence="1" id="KW-0378">Hydrolase</keyword>
<reference evidence="4" key="1">
    <citation type="submission" date="2020-10" db="EMBL/GenBank/DDBJ databases">
        <authorList>
            <person name="Gilroy R."/>
        </authorList>
    </citation>
    <scope>NUCLEOTIDE SEQUENCE</scope>
    <source>
        <strain evidence="4">ChiGjej1B1-22543</strain>
    </source>
</reference>
<organism evidence="4 5">
    <name type="scientific">Candidatus Alloenteromonas pullicola</name>
    <dbReference type="NCBI Taxonomy" id="2840784"/>
    <lineage>
        <taxon>Bacteria</taxon>
        <taxon>Bacillati</taxon>
        <taxon>Bacillota</taxon>
        <taxon>Bacillota incertae sedis</taxon>
        <taxon>Candidatus Alloenteromonas</taxon>
    </lineage>
</organism>
<dbReference type="InterPro" id="IPR003607">
    <property type="entry name" value="HD/PDEase_dom"/>
</dbReference>
<dbReference type="CDD" id="cd04492">
    <property type="entry name" value="YhaM_OBF_like"/>
    <property type="match status" value="1"/>
</dbReference>
<feature type="compositionally biased region" description="Acidic residues" evidence="2">
    <location>
        <begin position="340"/>
        <end position="349"/>
    </location>
</feature>
<dbReference type="InterPro" id="IPR012340">
    <property type="entry name" value="NA-bd_OB-fold"/>
</dbReference>
<dbReference type="SMART" id="SM00471">
    <property type="entry name" value="HDc"/>
    <property type="match status" value="1"/>
</dbReference>
<dbReference type="InterPro" id="IPR006674">
    <property type="entry name" value="HD_domain"/>
</dbReference>